<keyword evidence="1" id="KW-0677">Repeat</keyword>
<feature type="transmembrane region" description="Helical" evidence="4">
    <location>
        <begin position="86"/>
        <end position="103"/>
    </location>
</feature>
<name>A0A4Z2GWV7_9TELE</name>
<dbReference type="OrthoDB" id="19588at2759"/>
<evidence type="ECO:0000256" key="2">
    <source>
        <dbReference type="ARBA" id="ARBA00022803"/>
    </source>
</evidence>
<feature type="transmembrane region" description="Helical" evidence="4">
    <location>
        <begin position="109"/>
        <end position="129"/>
    </location>
</feature>
<dbReference type="AlphaFoldDB" id="A0A4Z2GWV7"/>
<keyword evidence="4" id="KW-0472">Membrane</keyword>
<sequence>MEDTLCRRGMHIEVLNTPMKKTKFSLCIADIDASIQIGSRSDPTGRTWAGPLPISCVAMLIDLPVYLSFLTYCKAFNRESDRDDRFSVRWVVVSLSLCAAAMLCKEQGITVLGVNAAFDVLLICNVDVYELSQRLLLRRNTLHSASDWRTAWPLLLWCVLIGLISQALRSQDSQRRRVGFVVAERVLYLSSAGYCLLLAYSVGHCCCRWAKYRVGAPRGRKHTPPSDHGMSTGGFKTARDIVGTVS</sequence>
<dbReference type="PANTHER" id="PTHR44227">
    <property type="match status" value="1"/>
</dbReference>
<evidence type="ECO:0000256" key="4">
    <source>
        <dbReference type="SAM" id="Phobius"/>
    </source>
</evidence>
<dbReference type="Proteomes" id="UP000314294">
    <property type="component" value="Unassembled WGS sequence"/>
</dbReference>
<proteinExistence type="predicted"/>
<feature type="transmembrane region" description="Helical" evidence="4">
    <location>
        <begin position="52"/>
        <end position="74"/>
    </location>
</feature>
<dbReference type="GO" id="GO:0005783">
    <property type="term" value="C:endoplasmic reticulum"/>
    <property type="evidence" value="ECO:0007669"/>
    <property type="project" value="TreeGrafter"/>
</dbReference>
<keyword evidence="4" id="KW-1133">Transmembrane helix</keyword>
<dbReference type="GO" id="GO:0030968">
    <property type="term" value="P:endoplasmic reticulum unfolded protein response"/>
    <property type="evidence" value="ECO:0007669"/>
    <property type="project" value="TreeGrafter"/>
</dbReference>
<dbReference type="EMBL" id="SRLO01000396">
    <property type="protein sequence ID" value="TNN57781.1"/>
    <property type="molecule type" value="Genomic_DNA"/>
</dbReference>
<evidence type="ECO:0000313" key="5">
    <source>
        <dbReference type="EMBL" id="TNN57781.1"/>
    </source>
</evidence>
<keyword evidence="2" id="KW-0802">TPR repeat</keyword>
<organism evidence="5 6">
    <name type="scientific">Liparis tanakae</name>
    <name type="common">Tanaka's snailfish</name>
    <dbReference type="NCBI Taxonomy" id="230148"/>
    <lineage>
        <taxon>Eukaryota</taxon>
        <taxon>Metazoa</taxon>
        <taxon>Chordata</taxon>
        <taxon>Craniata</taxon>
        <taxon>Vertebrata</taxon>
        <taxon>Euteleostomi</taxon>
        <taxon>Actinopterygii</taxon>
        <taxon>Neopterygii</taxon>
        <taxon>Teleostei</taxon>
        <taxon>Neoteleostei</taxon>
        <taxon>Acanthomorphata</taxon>
        <taxon>Eupercaria</taxon>
        <taxon>Perciformes</taxon>
        <taxon>Cottioidei</taxon>
        <taxon>Cottales</taxon>
        <taxon>Liparidae</taxon>
        <taxon>Liparis</taxon>
    </lineage>
</organism>
<feature type="region of interest" description="Disordered" evidence="3">
    <location>
        <begin position="217"/>
        <end position="236"/>
    </location>
</feature>
<dbReference type="GO" id="GO:0000030">
    <property type="term" value="F:mannosyltransferase activity"/>
    <property type="evidence" value="ECO:0007669"/>
    <property type="project" value="TreeGrafter"/>
</dbReference>
<evidence type="ECO:0000256" key="3">
    <source>
        <dbReference type="SAM" id="MobiDB-lite"/>
    </source>
</evidence>
<keyword evidence="6" id="KW-1185">Reference proteome</keyword>
<gene>
    <name evidence="5" type="primary">TMTC4_0</name>
    <name evidence="5" type="ORF">EYF80_031965</name>
</gene>
<protein>
    <submittedName>
        <fullName evidence="5">Transmembrane and TPR repeat-containing protein 4</fullName>
    </submittedName>
</protein>
<evidence type="ECO:0000256" key="1">
    <source>
        <dbReference type="ARBA" id="ARBA00022737"/>
    </source>
</evidence>
<dbReference type="InterPro" id="IPR052346">
    <property type="entry name" value="O-mannosyl-transferase_TMTC"/>
</dbReference>
<evidence type="ECO:0000313" key="6">
    <source>
        <dbReference type="Proteomes" id="UP000314294"/>
    </source>
</evidence>
<dbReference type="PANTHER" id="PTHR44227:SF3">
    <property type="entry name" value="PROTEIN O-MANNOSYL-TRANSFERASE TMTC4"/>
    <property type="match status" value="1"/>
</dbReference>
<feature type="transmembrane region" description="Helical" evidence="4">
    <location>
        <begin position="188"/>
        <end position="210"/>
    </location>
</feature>
<comment type="caution">
    <text evidence="5">The sequence shown here is derived from an EMBL/GenBank/DDBJ whole genome shotgun (WGS) entry which is preliminary data.</text>
</comment>
<accession>A0A4Z2GWV7</accession>
<feature type="transmembrane region" description="Helical" evidence="4">
    <location>
        <begin position="150"/>
        <end position="168"/>
    </location>
</feature>
<keyword evidence="4 5" id="KW-0812">Transmembrane</keyword>
<dbReference type="GO" id="GO:0035269">
    <property type="term" value="P:protein O-linked glycosylation via mannose"/>
    <property type="evidence" value="ECO:0007669"/>
    <property type="project" value="TreeGrafter"/>
</dbReference>
<reference evidence="5 6" key="1">
    <citation type="submission" date="2019-03" db="EMBL/GenBank/DDBJ databases">
        <title>First draft genome of Liparis tanakae, snailfish: a comprehensive survey of snailfish specific genes.</title>
        <authorList>
            <person name="Kim W."/>
            <person name="Song I."/>
            <person name="Jeong J.-H."/>
            <person name="Kim D."/>
            <person name="Kim S."/>
            <person name="Ryu S."/>
            <person name="Song J.Y."/>
            <person name="Lee S.K."/>
        </authorList>
    </citation>
    <scope>NUCLEOTIDE SEQUENCE [LARGE SCALE GENOMIC DNA]</scope>
    <source>
        <tissue evidence="5">Muscle</tissue>
    </source>
</reference>